<feature type="domain" description="HPP transmembrane region" evidence="2">
    <location>
        <begin position="22"/>
        <end position="178"/>
    </location>
</feature>
<accession>A0A160TDK4</accession>
<evidence type="ECO:0000313" key="3">
    <source>
        <dbReference type="EMBL" id="CUS41327.1"/>
    </source>
</evidence>
<dbReference type="EMBL" id="CZQC01000038">
    <property type="protein sequence ID" value="CUS41327.1"/>
    <property type="molecule type" value="Genomic_DNA"/>
</dbReference>
<name>A0A160TDK4_9ZZZZ</name>
<dbReference type="AlphaFoldDB" id="A0A160TDK4"/>
<keyword evidence="1" id="KW-1133">Transmembrane helix</keyword>
<proteinExistence type="predicted"/>
<keyword evidence="1" id="KW-0472">Membrane</keyword>
<keyword evidence="1" id="KW-0812">Transmembrane</keyword>
<protein>
    <submittedName>
        <fullName evidence="3">CBS-domain-containing membrane protein</fullName>
    </submittedName>
</protein>
<dbReference type="PANTHER" id="PTHR33741:SF5">
    <property type="entry name" value="TRANSMEMBRANE PROTEIN DDB_G0269096-RELATED"/>
    <property type="match status" value="1"/>
</dbReference>
<evidence type="ECO:0000259" key="2">
    <source>
        <dbReference type="Pfam" id="PF04982"/>
    </source>
</evidence>
<evidence type="ECO:0000256" key="1">
    <source>
        <dbReference type="SAM" id="Phobius"/>
    </source>
</evidence>
<dbReference type="PANTHER" id="PTHR33741">
    <property type="entry name" value="TRANSMEMBRANE PROTEIN DDB_G0269096-RELATED"/>
    <property type="match status" value="1"/>
</dbReference>
<dbReference type="InterPro" id="IPR007065">
    <property type="entry name" value="HPP"/>
</dbReference>
<organism evidence="3">
    <name type="scientific">hydrothermal vent metagenome</name>
    <dbReference type="NCBI Taxonomy" id="652676"/>
    <lineage>
        <taxon>unclassified sequences</taxon>
        <taxon>metagenomes</taxon>
        <taxon>ecological metagenomes</taxon>
    </lineage>
</organism>
<gene>
    <name evidence="3" type="ORF">MGWOODY_Tha845</name>
</gene>
<feature type="transmembrane region" description="Helical" evidence="1">
    <location>
        <begin position="29"/>
        <end position="48"/>
    </location>
</feature>
<dbReference type="Pfam" id="PF04982">
    <property type="entry name" value="TM_HPP"/>
    <property type="match status" value="1"/>
</dbReference>
<feature type="transmembrane region" description="Helical" evidence="1">
    <location>
        <begin position="55"/>
        <end position="76"/>
    </location>
</feature>
<sequence>MKRNSLLIYSVLHYLGVQSDTTSHTEKLISGIGAAVGILAIYSVLSAYPTNHPLTLVMASVAASAVLVFAVPHGALSQPWPVMGSYLTSAALGVTCSHWIQHDAAAAVTAVGFSVICMHYLRCLHPPGAAVALVAVTGGADIEAMGYQFIMVPALLNAGTLVGAAVIYNYAYPWRRYPVPLVYHTPHPHPSISENNLIELTVEDYQYALRQQDSFIDISPEDLAELVECAREHALSYQSSASTTTDTQPHPQS</sequence>
<dbReference type="InterPro" id="IPR058581">
    <property type="entry name" value="TM_HPP"/>
</dbReference>
<feature type="transmembrane region" description="Helical" evidence="1">
    <location>
        <begin position="149"/>
        <end position="171"/>
    </location>
</feature>
<reference evidence="3" key="1">
    <citation type="submission" date="2015-10" db="EMBL/GenBank/DDBJ databases">
        <authorList>
            <person name="Gilbert D.G."/>
        </authorList>
    </citation>
    <scope>NUCLEOTIDE SEQUENCE</scope>
</reference>